<evidence type="ECO:0000256" key="1">
    <source>
        <dbReference type="ARBA" id="ARBA00006484"/>
    </source>
</evidence>
<dbReference type="EMBL" id="BDOR01000005">
    <property type="protein sequence ID" value="GBF01828.1"/>
    <property type="molecule type" value="Genomic_DNA"/>
</dbReference>
<evidence type="ECO:0000256" key="2">
    <source>
        <dbReference type="ARBA" id="ARBA00023002"/>
    </source>
</evidence>
<evidence type="ECO:0000313" key="4">
    <source>
        <dbReference type="EMBL" id="AYJ37663.1"/>
    </source>
</evidence>
<dbReference type="EMBL" id="CP032744">
    <property type="protein sequence ID" value="AYJ37663.1"/>
    <property type="molecule type" value="Genomic_DNA"/>
</dbReference>
<dbReference type="PRINTS" id="PR00081">
    <property type="entry name" value="GDHRDH"/>
</dbReference>
<keyword evidence="2" id="KW-0560">Oxidoreductase</keyword>
<dbReference type="Pfam" id="PF00106">
    <property type="entry name" value="adh_short"/>
    <property type="match status" value="1"/>
</dbReference>
<proteinExistence type="inferred from homology"/>
<dbReference type="PANTHER" id="PTHR43115:SF4">
    <property type="entry name" value="DEHYDROGENASE_REDUCTASE SDR FAMILY MEMBER 11"/>
    <property type="match status" value="1"/>
</dbReference>
<keyword evidence="6" id="KW-1185">Reference proteome</keyword>
<sequence>MGLEGKVVIITGASSGMGAATARLLAQHGAKLTIVARRVQRLNEMKAEFPNAEILPIQADVTKLEQMEIVVNETLRVYKHIDVLWNNAGIMPINELRNGATTEWRNLIDVNIHGVLNGVDTVLPTMIRQGAGHIITTDSVAGFVTRPKYAVYAGSKAAVKSIMEGLRQEEGQHGIKTTVIYPGQVATELANSIHDETLRHQVATSIKSSSMTVLSPEEIAQTIAFIIDTPANMSINELVIRPTAEM</sequence>
<evidence type="ECO:0000313" key="6">
    <source>
        <dbReference type="Proteomes" id="UP000236162"/>
    </source>
</evidence>
<dbReference type="Proteomes" id="UP000236162">
    <property type="component" value="Unassembled WGS sequence"/>
</dbReference>
<comment type="similarity">
    <text evidence="1 3">Belongs to the short-chain dehydrogenases/reductases (SDR) family.</text>
</comment>
<dbReference type="PRINTS" id="PR00080">
    <property type="entry name" value="SDRFAMILY"/>
</dbReference>
<dbReference type="InterPro" id="IPR020904">
    <property type="entry name" value="Sc_DH/Rdtase_CS"/>
</dbReference>
<dbReference type="GO" id="GO:0016616">
    <property type="term" value="F:oxidoreductase activity, acting on the CH-OH group of donors, NAD or NADP as acceptor"/>
    <property type="evidence" value="ECO:0007669"/>
    <property type="project" value="UniProtKB-ARBA"/>
</dbReference>
<evidence type="ECO:0000313" key="5">
    <source>
        <dbReference type="EMBL" id="GBF01828.1"/>
    </source>
</evidence>
<dbReference type="Gene3D" id="3.40.50.720">
    <property type="entry name" value="NAD(P)-binding Rossmann-like Domain"/>
    <property type="match status" value="1"/>
</dbReference>
<dbReference type="Proteomes" id="UP000277896">
    <property type="component" value="Chromosome"/>
</dbReference>
<reference evidence="4 7" key="2">
    <citation type="submission" date="2018-10" db="EMBL/GenBank/DDBJ databases">
        <title>Genome seuquencing of Lactobacillus species.</title>
        <authorList>
            <person name="Baek C."/>
            <person name="Yi H."/>
        </authorList>
    </citation>
    <scope>NUCLEOTIDE SEQUENCE [LARGE SCALE GENOMIC DNA]</scope>
    <source>
        <strain evidence="4 7">DSM 10667</strain>
    </source>
</reference>
<organism evidence="4 7">
    <name type="scientific">Lactiplantibacillus paraplantarum</name>
    <dbReference type="NCBI Taxonomy" id="60520"/>
    <lineage>
        <taxon>Bacteria</taxon>
        <taxon>Bacillati</taxon>
        <taxon>Bacillota</taxon>
        <taxon>Bacilli</taxon>
        <taxon>Lactobacillales</taxon>
        <taxon>Lactobacillaceae</taxon>
        <taxon>Lactiplantibacillus</taxon>
    </lineage>
</organism>
<name>A0AAD0TPP2_9LACO</name>
<reference evidence="5 6" key="1">
    <citation type="submission" date="2017-04" db="EMBL/GenBank/DDBJ databases">
        <title>In vitro and in silico characterization of Lactobacillus paraplantarum D2-1, a starter culture for soymilk fermentation.</title>
        <authorList>
            <person name="Endo A."/>
            <person name="Sasaki F."/>
            <person name="Maeno S."/>
            <person name="Kanesaki Y."/>
            <person name="Kubota E."/>
            <person name="Torres G.A."/>
            <person name="Tomita S."/>
            <person name="Nakagawa J."/>
        </authorList>
    </citation>
    <scope>NUCLEOTIDE SEQUENCE [LARGE SCALE GENOMIC DNA]</scope>
    <source>
        <strain evidence="5 6">D2-1</strain>
    </source>
</reference>
<protein>
    <submittedName>
        <fullName evidence="4">SDR family oxidoreductase</fullName>
    </submittedName>
    <submittedName>
        <fullName evidence="5">Short-chain dehydrogenase/oxidoreductase</fullName>
    </submittedName>
</protein>
<accession>A0AAD0TPP2</accession>
<dbReference type="PROSITE" id="PS00061">
    <property type="entry name" value="ADH_SHORT"/>
    <property type="match status" value="1"/>
</dbReference>
<dbReference type="RefSeq" id="WP_021731893.1">
    <property type="nucleotide sequence ID" value="NZ_AVAI01000131.1"/>
</dbReference>
<evidence type="ECO:0000256" key="3">
    <source>
        <dbReference type="RuleBase" id="RU000363"/>
    </source>
</evidence>
<gene>
    <name evidence="4" type="ORF">LP667_01895</name>
    <name evidence="5" type="ORF">LPPLD21_01360</name>
</gene>
<dbReference type="PANTHER" id="PTHR43115">
    <property type="entry name" value="DEHYDROGENASE/REDUCTASE SDR FAMILY MEMBER 11"/>
    <property type="match status" value="1"/>
</dbReference>
<evidence type="ECO:0000313" key="7">
    <source>
        <dbReference type="Proteomes" id="UP000277896"/>
    </source>
</evidence>
<dbReference type="SUPFAM" id="SSF51735">
    <property type="entry name" value="NAD(P)-binding Rossmann-fold domains"/>
    <property type="match status" value="1"/>
</dbReference>
<dbReference type="InterPro" id="IPR002347">
    <property type="entry name" value="SDR_fam"/>
</dbReference>
<dbReference type="InterPro" id="IPR036291">
    <property type="entry name" value="NAD(P)-bd_dom_sf"/>
</dbReference>
<dbReference type="AlphaFoldDB" id="A0AAD0TPP2"/>
<dbReference type="FunFam" id="3.40.50.720:FF:000047">
    <property type="entry name" value="NADP-dependent L-serine/L-allo-threonine dehydrogenase"/>
    <property type="match status" value="1"/>
</dbReference>